<dbReference type="AlphaFoldDB" id="A0A382NHP7"/>
<dbReference type="GO" id="GO:1990281">
    <property type="term" value="C:efflux pump complex"/>
    <property type="evidence" value="ECO:0007669"/>
    <property type="project" value="TreeGrafter"/>
</dbReference>
<feature type="non-terminal residue" evidence="4">
    <location>
        <position position="356"/>
    </location>
</feature>
<dbReference type="EMBL" id="UINC01100047">
    <property type="protein sequence ID" value="SVC59787.1"/>
    <property type="molecule type" value="Genomic_DNA"/>
</dbReference>
<evidence type="ECO:0000256" key="2">
    <source>
        <dbReference type="SAM" id="MobiDB-lite"/>
    </source>
</evidence>
<feature type="region of interest" description="Disordered" evidence="2">
    <location>
        <begin position="51"/>
        <end position="106"/>
    </location>
</feature>
<keyword evidence="1" id="KW-0175">Coiled coil</keyword>
<dbReference type="SUPFAM" id="SSF111369">
    <property type="entry name" value="HlyD-like secretion proteins"/>
    <property type="match status" value="1"/>
</dbReference>
<evidence type="ECO:0000259" key="3">
    <source>
        <dbReference type="Pfam" id="PF25973"/>
    </source>
</evidence>
<dbReference type="Gene3D" id="1.10.287.470">
    <property type="entry name" value="Helix hairpin bin"/>
    <property type="match status" value="1"/>
</dbReference>
<dbReference type="Pfam" id="PF25973">
    <property type="entry name" value="BSH_CzcB"/>
    <property type="match status" value="1"/>
</dbReference>
<proteinExistence type="predicted"/>
<accession>A0A382NHP7</accession>
<dbReference type="PANTHER" id="PTHR30469">
    <property type="entry name" value="MULTIDRUG RESISTANCE PROTEIN MDTA"/>
    <property type="match status" value="1"/>
</dbReference>
<evidence type="ECO:0000256" key="1">
    <source>
        <dbReference type="SAM" id="Coils"/>
    </source>
</evidence>
<dbReference type="InterPro" id="IPR058647">
    <property type="entry name" value="BSH_CzcB-like"/>
</dbReference>
<feature type="compositionally biased region" description="Polar residues" evidence="2">
    <location>
        <begin position="83"/>
        <end position="106"/>
    </location>
</feature>
<dbReference type="Gene3D" id="2.40.50.100">
    <property type="match status" value="1"/>
</dbReference>
<feature type="domain" description="CzcB-like barrel-sandwich hybrid" evidence="3">
    <location>
        <begin position="138"/>
        <end position="279"/>
    </location>
</feature>
<name>A0A382NHP7_9ZZZZ</name>
<reference evidence="4" key="1">
    <citation type="submission" date="2018-05" db="EMBL/GenBank/DDBJ databases">
        <authorList>
            <person name="Lanie J.A."/>
            <person name="Ng W.-L."/>
            <person name="Kazmierczak K.M."/>
            <person name="Andrzejewski T.M."/>
            <person name="Davidsen T.M."/>
            <person name="Wayne K.J."/>
            <person name="Tettelin H."/>
            <person name="Glass J.I."/>
            <person name="Rusch D."/>
            <person name="Podicherti R."/>
            <person name="Tsui H.-C.T."/>
            <person name="Winkler M.E."/>
        </authorList>
    </citation>
    <scope>NUCLEOTIDE SEQUENCE</scope>
</reference>
<feature type="coiled-coil region" evidence="1">
    <location>
        <begin position="226"/>
        <end position="253"/>
    </location>
</feature>
<dbReference type="GO" id="GO:0015562">
    <property type="term" value="F:efflux transmembrane transporter activity"/>
    <property type="evidence" value="ECO:0007669"/>
    <property type="project" value="TreeGrafter"/>
</dbReference>
<dbReference type="PANTHER" id="PTHR30469:SF12">
    <property type="entry name" value="MULTIDRUG RESISTANCE PROTEIN MDTA"/>
    <property type="match status" value="1"/>
</dbReference>
<organism evidence="4">
    <name type="scientific">marine metagenome</name>
    <dbReference type="NCBI Taxonomy" id="408172"/>
    <lineage>
        <taxon>unclassified sequences</taxon>
        <taxon>metagenomes</taxon>
        <taxon>ecological metagenomes</taxon>
    </lineage>
</organism>
<dbReference type="Gene3D" id="2.40.30.170">
    <property type="match status" value="1"/>
</dbReference>
<sequence length="356" mass="37463">MRNKRIIVTLLAAASIALAVMYTMTNMGAQHPGAKPQAESKPTSPAISAIAEQPQNGAQAKRPAGGERPVASPTADSGVNRLNKASDTSSVNTTNRSPKGEQSGNAQLAQVGVIEVTADSYRAKVKGYGQVVPQDSLSLVAQVSGQVTDISPSFKTGALVANNTVLARIDDTNYQQALASANATYQAAVVSLEEERLQGIQAKDEWTRSGLDGEPLSALVLREPQLKAAQATLDEAEQSVNSAKRDLAFTSLRAPFNALVVSRDIALGSYVQAGSAVATLYSADIAEVAIGLSPSQWAQLPSGDETQLSGDASLNWPVTLTDTTTGNTWVANIVRAEWHQSDTTRQRNAIAVIEKP</sequence>
<evidence type="ECO:0000313" key="4">
    <source>
        <dbReference type="EMBL" id="SVC59787.1"/>
    </source>
</evidence>
<protein>
    <recommendedName>
        <fullName evidence="3">CzcB-like barrel-sandwich hybrid domain-containing protein</fullName>
    </recommendedName>
</protein>
<gene>
    <name evidence="4" type="ORF">METZ01_LOCUS312641</name>
</gene>